<reference evidence="2" key="1">
    <citation type="submission" date="2014-09" db="EMBL/GenBank/DDBJ databases">
        <authorList>
            <person name="Magalhaes I.L.F."/>
            <person name="Oliveira U."/>
            <person name="Santos F.R."/>
            <person name="Vidigal T.H.D.A."/>
            <person name="Brescovit A.D."/>
            <person name="Santos A.J."/>
        </authorList>
    </citation>
    <scope>NUCLEOTIDE SEQUENCE</scope>
</reference>
<sequence>MAVVEVLVMTGGRKPASSPSWRRREPPGIPSTIAVKSSNQEKSMGDEWIVQPFYKLFLPVWRKREFHGGPSQGTVTLNRYRPTLSLYKRKVEEQKVLRRLIPWPALQ</sequence>
<protein>
    <submittedName>
        <fullName evidence="2">Uncharacterized protein</fullName>
    </submittedName>
</protein>
<proteinExistence type="predicted"/>
<evidence type="ECO:0000256" key="1">
    <source>
        <dbReference type="SAM" id="MobiDB-lite"/>
    </source>
</evidence>
<accession>A0A0K8T1R7</accession>
<dbReference type="EMBL" id="GBRD01006485">
    <property type="protein sequence ID" value="JAG59336.1"/>
    <property type="molecule type" value="Transcribed_RNA"/>
</dbReference>
<feature type="region of interest" description="Disordered" evidence="1">
    <location>
        <begin position="12"/>
        <end position="41"/>
    </location>
</feature>
<name>A0A0K8T1R7_LYGHE</name>
<dbReference type="AlphaFoldDB" id="A0A0K8T1R7"/>
<organism evidence="2">
    <name type="scientific">Lygus hesperus</name>
    <name type="common">Western plant bug</name>
    <dbReference type="NCBI Taxonomy" id="30085"/>
    <lineage>
        <taxon>Eukaryota</taxon>
        <taxon>Metazoa</taxon>
        <taxon>Ecdysozoa</taxon>
        <taxon>Arthropoda</taxon>
        <taxon>Hexapoda</taxon>
        <taxon>Insecta</taxon>
        <taxon>Pterygota</taxon>
        <taxon>Neoptera</taxon>
        <taxon>Paraneoptera</taxon>
        <taxon>Hemiptera</taxon>
        <taxon>Heteroptera</taxon>
        <taxon>Panheteroptera</taxon>
        <taxon>Cimicomorpha</taxon>
        <taxon>Miridae</taxon>
        <taxon>Mirini</taxon>
        <taxon>Lygus</taxon>
    </lineage>
</organism>
<evidence type="ECO:0000313" key="2">
    <source>
        <dbReference type="EMBL" id="JAG59336.1"/>
    </source>
</evidence>